<gene>
    <name evidence="5" type="ORF">LPBF_02495</name>
</gene>
<protein>
    <recommendedName>
        <fullName evidence="4">Type I restriction modification DNA specificity domain-containing protein</fullName>
    </recommendedName>
</protein>
<dbReference type="RefSeq" id="WP_066332071.1">
    <property type="nucleotide sequence ID" value="NZ_CP017688.1"/>
</dbReference>
<dbReference type="Proteomes" id="UP000093510">
    <property type="component" value="Unassembled WGS sequence"/>
</dbReference>
<organism evidence="5 6">
    <name type="scientific">Flavobacterium crassostreae</name>
    <dbReference type="NCBI Taxonomy" id="1763534"/>
    <lineage>
        <taxon>Bacteria</taxon>
        <taxon>Pseudomonadati</taxon>
        <taxon>Bacteroidota</taxon>
        <taxon>Flavobacteriia</taxon>
        <taxon>Flavobacteriales</taxon>
        <taxon>Flavobacteriaceae</taxon>
        <taxon>Flavobacterium</taxon>
    </lineage>
</organism>
<dbReference type="Gene3D" id="3.90.220.20">
    <property type="entry name" value="DNA methylase specificity domains"/>
    <property type="match status" value="2"/>
</dbReference>
<dbReference type="PANTHER" id="PTHR30408:SF13">
    <property type="entry name" value="TYPE I RESTRICTION ENZYME HINDI SPECIFICITY SUBUNIT"/>
    <property type="match status" value="1"/>
</dbReference>
<name>A0A1B9E8Y8_9FLAO</name>
<dbReference type="SUPFAM" id="SSF116734">
    <property type="entry name" value="DNA methylase specificity domain"/>
    <property type="match status" value="2"/>
</dbReference>
<dbReference type="AlphaFoldDB" id="A0A1B9E8Y8"/>
<evidence type="ECO:0000256" key="2">
    <source>
        <dbReference type="ARBA" id="ARBA00022747"/>
    </source>
</evidence>
<dbReference type="InterPro" id="IPR000055">
    <property type="entry name" value="Restrct_endonuc_typeI_TRD"/>
</dbReference>
<feature type="domain" description="Type I restriction modification DNA specificity" evidence="4">
    <location>
        <begin position="230"/>
        <end position="399"/>
    </location>
</feature>
<dbReference type="InterPro" id="IPR044946">
    <property type="entry name" value="Restrct_endonuc_typeI_TRD_sf"/>
</dbReference>
<keyword evidence="6" id="KW-1185">Reference proteome</keyword>
<keyword evidence="2" id="KW-0680">Restriction system</keyword>
<dbReference type="PANTHER" id="PTHR30408">
    <property type="entry name" value="TYPE-1 RESTRICTION ENZYME ECOKI SPECIFICITY PROTEIN"/>
    <property type="match status" value="1"/>
</dbReference>
<dbReference type="EMBL" id="LVEP01000011">
    <property type="protein sequence ID" value="OCB78414.1"/>
    <property type="molecule type" value="Genomic_DNA"/>
</dbReference>
<evidence type="ECO:0000256" key="1">
    <source>
        <dbReference type="ARBA" id="ARBA00010923"/>
    </source>
</evidence>
<dbReference type="GO" id="GO:0009307">
    <property type="term" value="P:DNA restriction-modification system"/>
    <property type="evidence" value="ECO:0007669"/>
    <property type="project" value="UniProtKB-KW"/>
</dbReference>
<evidence type="ECO:0000259" key="4">
    <source>
        <dbReference type="Pfam" id="PF01420"/>
    </source>
</evidence>
<evidence type="ECO:0000313" key="6">
    <source>
        <dbReference type="Proteomes" id="UP000093510"/>
    </source>
</evidence>
<sequence>MSKVKLIELKNLPIQLIDGDRGINYPSKSEFTNNGYCVFLNTGNVTKNGFDFSNIEYISAERDLLLRKGKLKYNDIVLTTRGTIGNVGYYNDKLQYKHIRINSGMIIMRCDENQINPYYLYLFLRSEIFKKQVLSQGSGSAQPQLPIGSLKNISFPFANVLTQQKIAKVLSDLDAKTEVNNRINSELEAMAKTLYDYWFVQFDFPDVNGTPYKSSGGKMVWNAALKREIPEGWEDGVLSDIANITMGQSPPGESYNEEGNGMIFYQGCTDFGNRFPTIRKYTTSPTRFAKQGDILLSVRAPVGTLNISKEDCCIGRGLACMNSKNDAITYLFGVMVNLKQTFDRRNASGTTFGSITKDDLFSLPVVIPNAKTVRAFQNLVFPSFEKQNKIELENQELASIRDWLLPMLMNGQVSVRDVAEQLGMVAEDSASYGK</sequence>
<accession>A0A1B9E8Y8</accession>
<reference evidence="5 6" key="1">
    <citation type="submission" date="2016-03" db="EMBL/GenBank/DDBJ databases">
        <authorList>
            <person name="Ploux O."/>
        </authorList>
    </citation>
    <scope>NUCLEOTIDE SEQUENCE [LARGE SCALE GENOMIC DNA]</scope>
    <source>
        <strain evidence="5 6">LPB0076</strain>
    </source>
</reference>
<proteinExistence type="inferred from homology"/>
<dbReference type="GO" id="GO:0003677">
    <property type="term" value="F:DNA binding"/>
    <property type="evidence" value="ECO:0007669"/>
    <property type="project" value="UniProtKB-KW"/>
</dbReference>
<dbReference type="OrthoDB" id="9816225at2"/>
<dbReference type="CDD" id="cd17495">
    <property type="entry name" value="RMtype1_S_Cep9333ORF4827P-TRD2-CR2_like"/>
    <property type="match status" value="1"/>
</dbReference>
<evidence type="ECO:0000256" key="3">
    <source>
        <dbReference type="ARBA" id="ARBA00023125"/>
    </source>
</evidence>
<comment type="similarity">
    <text evidence="1">Belongs to the type-I restriction system S methylase family.</text>
</comment>
<feature type="domain" description="Type I restriction modification DNA specificity" evidence="4">
    <location>
        <begin position="24"/>
        <end position="189"/>
    </location>
</feature>
<dbReference type="STRING" id="1763534.GCA_001831475_02355"/>
<dbReference type="Pfam" id="PF01420">
    <property type="entry name" value="Methylase_S"/>
    <property type="match status" value="2"/>
</dbReference>
<comment type="caution">
    <text evidence="5">The sequence shown here is derived from an EMBL/GenBank/DDBJ whole genome shotgun (WGS) entry which is preliminary data.</text>
</comment>
<keyword evidence="3" id="KW-0238">DNA-binding</keyword>
<evidence type="ECO:0000313" key="5">
    <source>
        <dbReference type="EMBL" id="OCB78414.1"/>
    </source>
</evidence>
<dbReference type="InterPro" id="IPR052021">
    <property type="entry name" value="Type-I_RS_S_subunit"/>
</dbReference>